<evidence type="ECO:0000313" key="1">
    <source>
        <dbReference type="EMBL" id="SDE91133.1"/>
    </source>
</evidence>
<dbReference type="Proteomes" id="UP000182114">
    <property type="component" value="Unassembled WGS sequence"/>
</dbReference>
<sequence length="155" mass="16839">MYKSITVLFLSLFLVQCESSSETTTTDCSIVSCFSNNFKMIIIDEASGANLIANGTYTASNITIFDEASMNAAFSVTTTEETPGIYLSIDILESQEKSYTVNLKTDAFFTMNMDIEKTGEGSECCGIDTEIDSISVSGATSEIDLENKTITLFIL</sequence>
<name>A0A1G7GSY0_9FLAO</name>
<dbReference type="AlphaFoldDB" id="A0A1G7GSY0"/>
<evidence type="ECO:0000313" key="2">
    <source>
        <dbReference type="Proteomes" id="UP000182114"/>
    </source>
</evidence>
<organism evidence="1 2">
    <name type="scientific">Cellulophaga baltica</name>
    <dbReference type="NCBI Taxonomy" id="76594"/>
    <lineage>
        <taxon>Bacteria</taxon>
        <taxon>Pseudomonadati</taxon>
        <taxon>Bacteroidota</taxon>
        <taxon>Flavobacteriia</taxon>
        <taxon>Flavobacteriales</taxon>
        <taxon>Flavobacteriaceae</taxon>
        <taxon>Cellulophaga</taxon>
    </lineage>
</organism>
<protein>
    <submittedName>
        <fullName evidence="1">Uncharacterized protein</fullName>
    </submittedName>
</protein>
<reference evidence="2" key="1">
    <citation type="submission" date="2016-10" db="EMBL/GenBank/DDBJ databases">
        <authorList>
            <person name="Varghese N."/>
            <person name="Submissions S."/>
        </authorList>
    </citation>
    <scope>NUCLEOTIDE SEQUENCE [LARGE SCALE GENOMIC DNA]</scope>
    <source>
        <strain evidence="2">DSM 24729</strain>
    </source>
</reference>
<gene>
    <name evidence="1" type="ORF">SAMN04487992_10532</name>
</gene>
<dbReference type="EMBL" id="FNBD01000005">
    <property type="protein sequence ID" value="SDE91133.1"/>
    <property type="molecule type" value="Genomic_DNA"/>
</dbReference>
<keyword evidence="2" id="KW-1185">Reference proteome</keyword>
<accession>A0A1G7GSY0</accession>
<dbReference type="RefSeq" id="WP_139150234.1">
    <property type="nucleotide sequence ID" value="NZ_FNBD01000005.1"/>
</dbReference>
<dbReference type="eggNOG" id="ENOG50311G1">
    <property type="taxonomic scope" value="Bacteria"/>
</dbReference>
<proteinExistence type="predicted"/>